<keyword evidence="2" id="KW-0808">Transferase</keyword>
<evidence type="ECO:0000313" key="5">
    <source>
        <dbReference type="EMBL" id="MDQ0346409.1"/>
    </source>
</evidence>
<gene>
    <name evidence="5" type="ORF">J2S76_000826</name>
</gene>
<protein>
    <submittedName>
        <fullName evidence="5">Lipopolysaccharide biosynthesis protein/glycosyltransferase involved in cell wall biosynthesis</fullName>
    </submittedName>
</protein>
<dbReference type="PANTHER" id="PTHR12526">
    <property type="entry name" value="GLYCOSYLTRANSFERASE"/>
    <property type="match status" value="1"/>
</dbReference>
<feature type="coiled-coil region" evidence="3">
    <location>
        <begin position="207"/>
        <end position="234"/>
    </location>
</feature>
<keyword evidence="3" id="KW-0175">Coiled coil</keyword>
<dbReference type="Gene3D" id="3.40.50.2000">
    <property type="entry name" value="Glycogen Phosphorylase B"/>
    <property type="match status" value="1"/>
</dbReference>
<accession>A0ABU0DDC2</accession>
<dbReference type="Pfam" id="PF13489">
    <property type="entry name" value="Methyltransf_23"/>
    <property type="match status" value="1"/>
</dbReference>
<evidence type="ECO:0000313" key="6">
    <source>
        <dbReference type="Proteomes" id="UP001238467"/>
    </source>
</evidence>
<keyword evidence="6" id="KW-1185">Reference proteome</keyword>
<evidence type="ECO:0000256" key="1">
    <source>
        <dbReference type="ARBA" id="ARBA00022676"/>
    </source>
</evidence>
<feature type="region of interest" description="Disordered" evidence="4">
    <location>
        <begin position="770"/>
        <end position="804"/>
    </location>
</feature>
<dbReference type="InterPro" id="IPR007739">
    <property type="entry name" value="RgpF"/>
</dbReference>
<dbReference type="Pfam" id="PF05045">
    <property type="entry name" value="RgpF"/>
    <property type="match status" value="2"/>
</dbReference>
<organism evidence="5 6">
    <name type="scientific">Ancylobacter vacuolatus</name>
    <dbReference type="NCBI Taxonomy" id="223389"/>
    <lineage>
        <taxon>Bacteria</taxon>
        <taxon>Pseudomonadati</taxon>
        <taxon>Pseudomonadota</taxon>
        <taxon>Alphaproteobacteria</taxon>
        <taxon>Hyphomicrobiales</taxon>
        <taxon>Xanthobacteraceae</taxon>
        <taxon>Ancylobacter</taxon>
    </lineage>
</organism>
<sequence>MGDAAYGEEYYRLYCGIPYTREEPHWQAFFAGVAQRIDEAWAPKTVFDAGCAIGFLVEALRARGIEAFGRDFSSYAIGQVPAGLQAYCECGSIADPIEASYDLVTCIEVVEHMPPAEAMRAIENMCRAAPRVLLSSTPLDFAEATHINVQPPLYWMRLFAQQGFGPRAEFDGSFLTPWAILFERRPVAPMEAELEVQARLVMSRIETEERKRRIAGLTAENAALERRLAAMATRSAFPRAFKRRIARLKERHGVFAFGRRKIAEDCRHAEAEPPALAADAAEPQTLAADAAQIEASGLFDGQWYLERYPDVPGNRQDALRHYIAYGAKEGRDPNPVFSTQFYVDTYQEVRASGLNPLLHYLTRGSAAGLKPSPDFDPVWYRDAYPHSLAAGEEPLQHYLREGWEQGLRRRAEDRVRLPATARIETIKVAAPADELVLFVTHAPGGTIKPHVGRYIDALKNCGLSVVLIIVADRGHEVDPADMADRVDGLVIRENGGLDFAAWAHVAGLVDLSGVRLLGLINDSLVGPFSDAAMQAVMARVRASEAQIVSLTDNYEFRHHLQSYFLVAKDQGVAELAAFLSGVQWLQSKQDVILSYELNVLAAFQTKGLTSEALFPSRGHTNPTTTQWRELIEQGFPFIKMAVLQAHAVAEWRSLLAANAYDPQLAEGSLAVIASARRLAAPPSGSGRPALPSDRDAAPLGQLREVVARWIAATARATALEQELSRSRRHPLRLVRAKLKFNLYTCLAALSPPLPADKAARYARRALKYDPARSDAEPGGSAAPPSVSMAGAARAHPGGKERDAEKKNILVVSHQASRTGAPILTLNIAQRLAEKYNVTILSLLGGEILEDFRAVAVTVIDANLHSMESAPYEKLIARLASETDFAFAIVNSVESHAVLAPLRQNGVPTVALLHEFAAYTGKRSAFPDAMRWADETVFSTQLTLDNAFDTNRMDFTPHLHVIAQGKCVVPGKQIAEAEQDAERAMLREVLSSGQDTLAGKRKRFQVLGAGTVEIRKGIDLFIETANRVLKAPGGEYVHFAWLGEGYAPDRDYAYSVYLRDQLQRAGIADRVTMLPATSEIELAYEMADVLLVSSRLDPLPNVGIDGLARGMPVLCFERATGIAELLTQAGLREACVADYLDTADMAKKLLALVRSEALCKEVSDKAKVYAAANLDLGRYVERLDALGLKARSRADKRAGDIETIIASGRFRADFFEAGTGETAASRDLVAAYIDRLGQIGAARKPEPGFNPYVYAQTLASGYDGRREAYADFLRKGRPPGPWMLEVLQGGEQAHRPGSAPAIRAALHLHAYFPERLREFAARLALNEAQPDLFISVGEMAAPEQVEEIFKRHRGRVVVRQTPNIGRDIAPLLSTFGPQLVEDYEVVGHVHIKRSVQLANAAMVSAWSDFLLENLLGGPQGGRMMDLVLGHFAQDPKVGLIYPDDPHIFGWTRNWRKAERLARAMGHAALPKAINFPIGTMFWMRTAALKPFVDLKLEGSDYPREPLSDDGTDLHALERLFGVIPLLEGWRAVVTNIRGVTR</sequence>
<evidence type="ECO:0000256" key="4">
    <source>
        <dbReference type="SAM" id="MobiDB-lite"/>
    </source>
</evidence>
<proteinExistence type="predicted"/>
<dbReference type="RefSeq" id="WP_307057793.1">
    <property type="nucleotide sequence ID" value="NZ_JAUSUH010000002.1"/>
</dbReference>
<dbReference type="PANTHER" id="PTHR12526:SF629">
    <property type="entry name" value="TEICHURONIC ACID BIOSYNTHESIS GLYCOSYLTRANSFERASE TUAH-RELATED"/>
    <property type="match status" value="1"/>
</dbReference>
<dbReference type="SUPFAM" id="SSF53756">
    <property type="entry name" value="UDP-Glycosyltransferase/glycogen phosphorylase"/>
    <property type="match status" value="1"/>
</dbReference>
<dbReference type="Pfam" id="PF13692">
    <property type="entry name" value="Glyco_trans_1_4"/>
    <property type="match status" value="1"/>
</dbReference>
<reference evidence="5 6" key="1">
    <citation type="submission" date="2023-07" db="EMBL/GenBank/DDBJ databases">
        <title>Genomic Encyclopedia of Type Strains, Phase IV (KMG-IV): sequencing the most valuable type-strain genomes for metagenomic binning, comparative biology and taxonomic classification.</title>
        <authorList>
            <person name="Goeker M."/>
        </authorList>
    </citation>
    <scope>NUCLEOTIDE SEQUENCE [LARGE SCALE GENOMIC DNA]</scope>
    <source>
        <strain evidence="5 6">DSM 1277</strain>
    </source>
</reference>
<name>A0ABU0DDC2_9HYPH</name>
<dbReference type="SUPFAM" id="SSF53335">
    <property type="entry name" value="S-adenosyl-L-methionine-dependent methyltransferases"/>
    <property type="match status" value="1"/>
</dbReference>
<evidence type="ECO:0000256" key="2">
    <source>
        <dbReference type="ARBA" id="ARBA00022679"/>
    </source>
</evidence>
<comment type="caution">
    <text evidence="5">The sequence shown here is derived from an EMBL/GenBank/DDBJ whole genome shotgun (WGS) entry which is preliminary data.</text>
</comment>
<dbReference type="Gene3D" id="3.40.50.150">
    <property type="entry name" value="Vaccinia Virus protein VP39"/>
    <property type="match status" value="1"/>
</dbReference>
<dbReference type="EMBL" id="JAUSUH010000002">
    <property type="protein sequence ID" value="MDQ0346409.1"/>
    <property type="molecule type" value="Genomic_DNA"/>
</dbReference>
<keyword evidence="1" id="KW-0328">Glycosyltransferase</keyword>
<dbReference type="Proteomes" id="UP001238467">
    <property type="component" value="Unassembled WGS sequence"/>
</dbReference>
<dbReference type="InterPro" id="IPR029063">
    <property type="entry name" value="SAM-dependent_MTases_sf"/>
</dbReference>
<evidence type="ECO:0000256" key="3">
    <source>
        <dbReference type="SAM" id="Coils"/>
    </source>
</evidence>